<feature type="domain" description="AAA+ ATPase" evidence="6">
    <location>
        <begin position="115"/>
        <end position="393"/>
    </location>
</feature>
<keyword evidence="2" id="KW-0547">Nucleotide-binding</keyword>
<evidence type="ECO:0000256" key="2">
    <source>
        <dbReference type="ARBA" id="ARBA00022741"/>
    </source>
</evidence>
<dbReference type="NCBIfam" id="NF003544">
    <property type="entry name" value="PRK05201.1"/>
    <property type="match status" value="1"/>
</dbReference>
<dbReference type="Pfam" id="PF07724">
    <property type="entry name" value="AAA_2"/>
    <property type="match status" value="1"/>
</dbReference>
<dbReference type="InterPro" id="IPR027417">
    <property type="entry name" value="P-loop_NTPase"/>
</dbReference>
<dbReference type="InterPro" id="IPR004491">
    <property type="entry name" value="HslU"/>
</dbReference>
<dbReference type="GO" id="GO:0051603">
    <property type="term" value="P:proteolysis involved in protein catabolic process"/>
    <property type="evidence" value="ECO:0007669"/>
    <property type="project" value="TreeGrafter"/>
</dbReference>
<dbReference type="Gene3D" id="1.10.8.60">
    <property type="match status" value="1"/>
</dbReference>
<sequence>MRRGGSLAVRMLAARSGMEWTPSFTWTSFMAPPQARSCASSAAATRPSPASPLSLATDLPAPDHSISSELTPRQVVELLDRYIVGQAAAKKAVANALRSRWRRHKVASPMREEIVPKNILMIGPTGCGKTEIARRLAKLADAPFVKVEATKFTEVGFHGRDVDSIIRDLVDNAIVMIKQRMKREAQAAIDAAVEDRIISALLGENVTQETRSSFRELYRDKGLEDRMVEIEVPSSPARILGGLGEAGGVAMQDMVVRVDKLFGRGRDSKRRMRVSEARPLLEDAEAEKLVSSEVVLRDAIAAAEQDGIVFIDEIDKIVSSAENRYGADASSEGVQRDLLPIIEGSVVSTKHGNVSTDHMLFIASGAFHSCKPSDMMAELQGRLPVRVELKGLTQDDFHRILTEPESNMLRQQAALLATEGISLRFTDAAVREIARTAEEVNASVDNIGARRLHTIIERIVEDVSFEAPELTDSGSRPMEVVVDREDIVKKLEDLLKKQDLSRYVL</sequence>
<dbReference type="SUPFAM" id="SSF52540">
    <property type="entry name" value="P-loop containing nucleoside triphosphate hydrolases"/>
    <property type="match status" value="1"/>
</dbReference>
<dbReference type="NCBIfam" id="TIGR00390">
    <property type="entry name" value="hslU"/>
    <property type="match status" value="1"/>
</dbReference>
<dbReference type="GO" id="GO:0005524">
    <property type="term" value="F:ATP binding"/>
    <property type="evidence" value="ECO:0007669"/>
    <property type="project" value="UniProtKB-KW"/>
</dbReference>
<evidence type="ECO:0000256" key="3">
    <source>
        <dbReference type="ARBA" id="ARBA00022840"/>
    </source>
</evidence>
<evidence type="ECO:0000259" key="7">
    <source>
        <dbReference type="SMART" id="SM01086"/>
    </source>
</evidence>
<feature type="compositionally biased region" description="Low complexity" evidence="5">
    <location>
        <begin position="40"/>
        <end position="63"/>
    </location>
</feature>
<evidence type="ECO:0000256" key="1">
    <source>
        <dbReference type="ARBA" id="ARBA00009771"/>
    </source>
</evidence>
<feature type="domain" description="Clp ATPase C-terminal" evidence="7">
    <location>
        <begin position="392"/>
        <end position="489"/>
    </location>
</feature>
<dbReference type="FunFam" id="3.40.50.300:FF:000220">
    <property type="entry name" value="ATP-dependent protease ATPase subunit HslU"/>
    <property type="match status" value="1"/>
</dbReference>
<keyword evidence="4" id="KW-0143">Chaperone</keyword>
<dbReference type="GO" id="GO:0008233">
    <property type="term" value="F:peptidase activity"/>
    <property type="evidence" value="ECO:0007669"/>
    <property type="project" value="InterPro"/>
</dbReference>
<dbReference type="InterPro" id="IPR019489">
    <property type="entry name" value="Clp_ATPase_C"/>
</dbReference>
<dbReference type="SMART" id="SM00382">
    <property type="entry name" value="AAA"/>
    <property type="match status" value="1"/>
</dbReference>
<dbReference type="Pfam" id="PF13671">
    <property type="entry name" value="AAA_33"/>
    <property type="match status" value="1"/>
</dbReference>
<dbReference type="InterPro" id="IPR050052">
    <property type="entry name" value="ATP-dep_Clp_protease_ClpX"/>
</dbReference>
<dbReference type="EMBL" id="GDKF01009089">
    <property type="protein sequence ID" value="JAT69533.1"/>
    <property type="molecule type" value="Transcribed_RNA"/>
</dbReference>
<comment type="similarity">
    <text evidence="1">Belongs to the ClpX chaperone family. HslU subfamily.</text>
</comment>
<evidence type="ECO:0008006" key="9">
    <source>
        <dbReference type="Google" id="ProtNLM"/>
    </source>
</evidence>
<dbReference type="SMART" id="SM01086">
    <property type="entry name" value="ClpB_D2-small"/>
    <property type="match status" value="1"/>
</dbReference>
<dbReference type="PANTHER" id="PTHR48102:SF3">
    <property type="entry name" value="ATP-DEPENDENT PROTEASE ATPASE SUBUNIT HSLU"/>
    <property type="match status" value="1"/>
</dbReference>
<dbReference type="GO" id="GO:0016887">
    <property type="term" value="F:ATP hydrolysis activity"/>
    <property type="evidence" value="ECO:0007669"/>
    <property type="project" value="InterPro"/>
</dbReference>
<proteinExistence type="inferred from homology"/>
<keyword evidence="3" id="KW-0067">ATP-binding</keyword>
<dbReference type="Pfam" id="PF10431">
    <property type="entry name" value="ClpB_D2-small"/>
    <property type="match status" value="1"/>
</dbReference>
<reference evidence="8" key="1">
    <citation type="submission" date="2015-08" db="EMBL/GenBank/DDBJ databases">
        <authorList>
            <person name="Babu N.S."/>
            <person name="Beckwith C.J."/>
            <person name="Beseler K.G."/>
            <person name="Brison A."/>
            <person name="Carone J.V."/>
            <person name="Caskin T.P."/>
            <person name="Diamond M."/>
            <person name="Durham M.E."/>
            <person name="Foxe J.M."/>
            <person name="Go M."/>
            <person name="Henderson B.A."/>
            <person name="Jones I.B."/>
            <person name="McGettigan J.A."/>
            <person name="Micheletti S.J."/>
            <person name="Nasrallah M.E."/>
            <person name="Ortiz D."/>
            <person name="Piller C.R."/>
            <person name="Privatt S.R."/>
            <person name="Schneider S.L."/>
            <person name="Sharp S."/>
            <person name="Smith T.C."/>
            <person name="Stanton J.D."/>
            <person name="Ullery H.E."/>
            <person name="Wilson R.J."/>
            <person name="Serrano M.G."/>
            <person name="Buck G."/>
            <person name="Lee V."/>
            <person name="Wang Y."/>
            <person name="Carvalho R."/>
            <person name="Voegtly L."/>
            <person name="Shi R."/>
            <person name="Duckworth R."/>
            <person name="Johnson A."/>
            <person name="Loviza R."/>
            <person name="Walstead R."/>
            <person name="Shah Z."/>
            <person name="Kiflezghi M."/>
            <person name="Wade K."/>
            <person name="Ball S.L."/>
            <person name="Bradley K.W."/>
            <person name="Asai D.J."/>
            <person name="Bowman C.A."/>
            <person name="Russell D.A."/>
            <person name="Pope W.H."/>
            <person name="Jacobs-Sera D."/>
            <person name="Hendrix R.W."/>
            <person name="Hatfull G.F."/>
        </authorList>
    </citation>
    <scope>NUCLEOTIDE SEQUENCE</scope>
</reference>
<dbReference type="AlphaFoldDB" id="A0A1D1ZS44"/>
<dbReference type="Gene3D" id="3.40.50.300">
    <property type="entry name" value="P-loop containing nucleotide triphosphate hydrolases"/>
    <property type="match status" value="2"/>
</dbReference>
<accession>A0A1D1ZS44</accession>
<dbReference type="InterPro" id="IPR003959">
    <property type="entry name" value="ATPase_AAA_core"/>
</dbReference>
<dbReference type="GO" id="GO:0009376">
    <property type="term" value="C:HslUV protease complex"/>
    <property type="evidence" value="ECO:0007669"/>
    <property type="project" value="InterPro"/>
</dbReference>
<evidence type="ECO:0000313" key="8">
    <source>
        <dbReference type="EMBL" id="JAT69533.1"/>
    </source>
</evidence>
<name>A0A1D1ZS44_AUXPR</name>
<dbReference type="PANTHER" id="PTHR48102">
    <property type="entry name" value="ATP-DEPENDENT CLP PROTEASE ATP-BINDING SUBUNIT CLPX-LIKE, MITOCHONDRIAL-RELATED"/>
    <property type="match status" value="1"/>
</dbReference>
<dbReference type="InterPro" id="IPR003593">
    <property type="entry name" value="AAA+_ATPase"/>
</dbReference>
<feature type="region of interest" description="Disordered" evidence="5">
    <location>
        <begin position="40"/>
        <end position="66"/>
    </location>
</feature>
<protein>
    <recommendedName>
        <fullName evidence="9">ATP-dependent protease ATPase subunit HslU</fullName>
    </recommendedName>
</protein>
<evidence type="ECO:0000259" key="6">
    <source>
        <dbReference type="SMART" id="SM00382"/>
    </source>
</evidence>
<evidence type="ECO:0000256" key="4">
    <source>
        <dbReference type="ARBA" id="ARBA00023186"/>
    </source>
</evidence>
<evidence type="ECO:0000256" key="5">
    <source>
        <dbReference type="SAM" id="MobiDB-lite"/>
    </source>
</evidence>
<organism evidence="8">
    <name type="scientific">Auxenochlorella protothecoides</name>
    <name type="common">Green microalga</name>
    <name type="synonym">Chlorella protothecoides</name>
    <dbReference type="NCBI Taxonomy" id="3075"/>
    <lineage>
        <taxon>Eukaryota</taxon>
        <taxon>Viridiplantae</taxon>
        <taxon>Chlorophyta</taxon>
        <taxon>core chlorophytes</taxon>
        <taxon>Trebouxiophyceae</taxon>
        <taxon>Chlorellales</taxon>
        <taxon>Chlorellaceae</taxon>
        <taxon>Auxenochlorella</taxon>
    </lineage>
</organism>
<gene>
    <name evidence="8" type="ORF">g.9554</name>
</gene>